<evidence type="ECO:0000313" key="3">
    <source>
        <dbReference type="Proteomes" id="UP001307705"/>
    </source>
</evidence>
<evidence type="ECO:0008006" key="4">
    <source>
        <dbReference type="Google" id="ProtNLM"/>
    </source>
</evidence>
<comment type="caution">
    <text evidence="2">The sequence shown here is derived from an EMBL/GenBank/DDBJ whole genome shotgun (WGS) entry which is preliminary data.</text>
</comment>
<evidence type="ECO:0000256" key="1">
    <source>
        <dbReference type="SAM" id="SignalP"/>
    </source>
</evidence>
<dbReference type="RefSeq" id="WP_338230707.1">
    <property type="nucleotide sequence ID" value="NZ_BTPE01000028.1"/>
</dbReference>
<name>A0ABQ6Q6C4_9BACT</name>
<dbReference type="Proteomes" id="UP001307705">
    <property type="component" value="Unassembled WGS sequence"/>
</dbReference>
<accession>A0ABQ6Q6C4</accession>
<evidence type="ECO:0000313" key="2">
    <source>
        <dbReference type="EMBL" id="GMQ35739.1"/>
    </source>
</evidence>
<keyword evidence="3" id="KW-1185">Reference proteome</keyword>
<proteinExistence type="predicted"/>
<sequence length="292" mass="33820">MRFSIFLIFCFLSLTVFSQTFSETDIKKLAEQVNRQIKGVDIGNGIRAKGCLSLGRTLIYQYEVPDYWEAPYNIKEEIISNLKTAGAAKTYYLHNIDVDFYYYMGNSLVKKVSVKSNEFSTFSFNLGEYVSIKDHPKSKEVNLKLKVPVGWEVKEGDRPNIVKKFTNEGNTYLILIKDNVTFFSRKQIREALQEDNFVEEFVQETSSFLKNPQVIDQSVVTVDTYPSVQFKVKGKMERSGLTFPVIMKCWVVFYEDKIIFLQAMGIDNPEFRALEQLYSLITNSVIFPEQYN</sequence>
<feature type="signal peptide" evidence="1">
    <location>
        <begin position="1"/>
        <end position="18"/>
    </location>
</feature>
<gene>
    <name evidence="2" type="ORF">Ataiwa_40130</name>
</gene>
<dbReference type="EMBL" id="BTPE01000028">
    <property type="protein sequence ID" value="GMQ35739.1"/>
    <property type="molecule type" value="Genomic_DNA"/>
</dbReference>
<protein>
    <recommendedName>
        <fullName evidence="4">DUF4837 domain-containing protein</fullName>
    </recommendedName>
</protein>
<reference evidence="2 3" key="1">
    <citation type="submission" date="2023-08" db="EMBL/GenBank/DDBJ databases">
        <title>Draft genome sequence of Algoriphagus taiwanensis.</title>
        <authorList>
            <person name="Takatani N."/>
            <person name="Hosokawa M."/>
            <person name="Sawabe T."/>
        </authorList>
    </citation>
    <scope>NUCLEOTIDE SEQUENCE [LARGE SCALE GENOMIC DNA]</scope>
    <source>
        <strain evidence="2 3">JCM 19755</strain>
    </source>
</reference>
<keyword evidence="1" id="KW-0732">Signal</keyword>
<feature type="chain" id="PRO_5045316491" description="DUF4837 domain-containing protein" evidence="1">
    <location>
        <begin position="19"/>
        <end position="292"/>
    </location>
</feature>
<organism evidence="2 3">
    <name type="scientific">Algoriphagus taiwanensis</name>
    <dbReference type="NCBI Taxonomy" id="1445656"/>
    <lineage>
        <taxon>Bacteria</taxon>
        <taxon>Pseudomonadati</taxon>
        <taxon>Bacteroidota</taxon>
        <taxon>Cytophagia</taxon>
        <taxon>Cytophagales</taxon>
        <taxon>Cyclobacteriaceae</taxon>
        <taxon>Algoriphagus</taxon>
    </lineage>
</organism>